<sequence>MRTSDQHQIFASDIYLPQRYSKKRHKRLSMPSNTRGDMDGHMRSESWFNLSIPSFNDQLSCCSEISRVNNAGGSRDCSYNHLDVVNRRQSLQTDIEQTDNRYNSRTKFHSSEITKMVDQYRIKPLKFGTPLKKYHRYLEKVRRVRDSYSKKLEAAQSLCLINNQNETIQKRASWSNVQSEGEYEPNLDFSRKFYSLTSSIASSQILFGDETSSATICNAKHSSKDSLNSIPSIGSSMPDEDNYSKSSCIGGHNYLKSMKSRIGSKLVAFRRSWSGFFNNNNRRNDRTLTNKILKRYTEYGYLKSPGREFANDDWSLPDINNNCQNTFRCNSCRSAQSTSSTLKLRTMSFHSHQLGMDFVRPPLVQAAFSTEQSAAIDNFSDTDEDHAYDDIFTTGSSNVTTRRSCQLPIGSERKASQNISVNTDYYNSRSSPVMDRIDQSLEILEGLIFKISTHLNGLANTTNTEEICIYARNS</sequence>
<gene>
    <name evidence="1" type="ORF">GZH46_02206</name>
</gene>
<keyword evidence="2" id="KW-1185">Reference proteome</keyword>
<dbReference type="Proteomes" id="UP000825002">
    <property type="component" value="Unassembled WGS sequence"/>
</dbReference>
<evidence type="ECO:0000313" key="1">
    <source>
        <dbReference type="EMBL" id="KAG9509284.1"/>
    </source>
</evidence>
<proteinExistence type="predicted"/>
<name>A0ABQ7S779_9ACAR</name>
<accession>A0ABQ7S779</accession>
<organism evidence="1 2">
    <name type="scientific">Fragariocoptes setiger</name>
    <dbReference type="NCBI Taxonomy" id="1670756"/>
    <lineage>
        <taxon>Eukaryota</taxon>
        <taxon>Metazoa</taxon>
        <taxon>Ecdysozoa</taxon>
        <taxon>Arthropoda</taxon>
        <taxon>Chelicerata</taxon>
        <taxon>Arachnida</taxon>
        <taxon>Acari</taxon>
        <taxon>Acariformes</taxon>
        <taxon>Trombidiformes</taxon>
        <taxon>Prostigmata</taxon>
        <taxon>Eupodina</taxon>
        <taxon>Eriophyoidea</taxon>
        <taxon>Phytoptidae</taxon>
        <taxon>Fragariocoptes</taxon>
    </lineage>
</organism>
<dbReference type="EMBL" id="JAIFTH010000563">
    <property type="protein sequence ID" value="KAG9509284.1"/>
    <property type="molecule type" value="Genomic_DNA"/>
</dbReference>
<evidence type="ECO:0000313" key="2">
    <source>
        <dbReference type="Proteomes" id="UP000825002"/>
    </source>
</evidence>
<protein>
    <submittedName>
        <fullName evidence="1">Uncharacterized protein</fullName>
    </submittedName>
</protein>
<reference evidence="1 2" key="1">
    <citation type="submission" date="2020-10" db="EMBL/GenBank/DDBJ databases">
        <authorList>
            <person name="Klimov P.B."/>
            <person name="Dyachkov S.M."/>
            <person name="Chetverikov P.E."/>
        </authorList>
    </citation>
    <scope>NUCLEOTIDE SEQUENCE [LARGE SCALE GENOMIC DNA]</scope>
    <source>
        <strain evidence="1">BMOC 18-1129-001#AD2665</strain>
        <tissue evidence="1">Entire mites</tissue>
    </source>
</reference>
<comment type="caution">
    <text evidence="1">The sequence shown here is derived from an EMBL/GenBank/DDBJ whole genome shotgun (WGS) entry which is preliminary data.</text>
</comment>